<gene>
    <name evidence="2" type="ORF">C8J55DRAFT_563700</name>
</gene>
<evidence type="ECO:0000313" key="2">
    <source>
        <dbReference type="EMBL" id="KAJ4471396.1"/>
    </source>
</evidence>
<organism evidence="2 3">
    <name type="scientific">Lentinula lateritia</name>
    <dbReference type="NCBI Taxonomy" id="40482"/>
    <lineage>
        <taxon>Eukaryota</taxon>
        <taxon>Fungi</taxon>
        <taxon>Dikarya</taxon>
        <taxon>Basidiomycota</taxon>
        <taxon>Agaricomycotina</taxon>
        <taxon>Agaricomycetes</taxon>
        <taxon>Agaricomycetidae</taxon>
        <taxon>Agaricales</taxon>
        <taxon>Marasmiineae</taxon>
        <taxon>Omphalotaceae</taxon>
        <taxon>Lentinula</taxon>
    </lineage>
</organism>
<keyword evidence="1" id="KW-0812">Transmembrane</keyword>
<evidence type="ECO:0000256" key="1">
    <source>
        <dbReference type="SAM" id="Phobius"/>
    </source>
</evidence>
<keyword evidence="1" id="KW-0472">Membrane</keyword>
<dbReference type="Proteomes" id="UP001150238">
    <property type="component" value="Unassembled WGS sequence"/>
</dbReference>
<dbReference type="EMBL" id="JANVFS010000029">
    <property type="protein sequence ID" value="KAJ4471396.1"/>
    <property type="molecule type" value="Genomic_DNA"/>
</dbReference>
<comment type="caution">
    <text evidence="2">The sequence shown here is derived from an EMBL/GenBank/DDBJ whole genome shotgun (WGS) entry which is preliminary data.</text>
</comment>
<evidence type="ECO:0000313" key="3">
    <source>
        <dbReference type="Proteomes" id="UP001150238"/>
    </source>
</evidence>
<proteinExistence type="predicted"/>
<reference evidence="2" key="2">
    <citation type="journal article" date="2023" name="Proc. Natl. Acad. Sci. U.S.A.">
        <title>A global phylogenomic analysis of the shiitake genus Lentinula.</title>
        <authorList>
            <person name="Sierra-Patev S."/>
            <person name="Min B."/>
            <person name="Naranjo-Ortiz M."/>
            <person name="Looney B."/>
            <person name="Konkel Z."/>
            <person name="Slot J.C."/>
            <person name="Sakamoto Y."/>
            <person name="Steenwyk J.L."/>
            <person name="Rokas A."/>
            <person name="Carro J."/>
            <person name="Camarero S."/>
            <person name="Ferreira P."/>
            <person name="Molpeceres G."/>
            <person name="Ruiz-Duenas F.J."/>
            <person name="Serrano A."/>
            <person name="Henrissat B."/>
            <person name="Drula E."/>
            <person name="Hughes K.W."/>
            <person name="Mata J.L."/>
            <person name="Ishikawa N.K."/>
            <person name="Vargas-Isla R."/>
            <person name="Ushijima S."/>
            <person name="Smith C.A."/>
            <person name="Donoghue J."/>
            <person name="Ahrendt S."/>
            <person name="Andreopoulos W."/>
            <person name="He G."/>
            <person name="LaButti K."/>
            <person name="Lipzen A."/>
            <person name="Ng V."/>
            <person name="Riley R."/>
            <person name="Sandor L."/>
            <person name="Barry K."/>
            <person name="Martinez A.T."/>
            <person name="Xiao Y."/>
            <person name="Gibbons J.G."/>
            <person name="Terashima K."/>
            <person name="Grigoriev I.V."/>
            <person name="Hibbett D."/>
        </authorList>
    </citation>
    <scope>NUCLEOTIDE SEQUENCE</scope>
    <source>
        <strain evidence="2">Sp2 HRB7682 ss15</strain>
    </source>
</reference>
<accession>A0A9W9A0J6</accession>
<feature type="transmembrane region" description="Helical" evidence="1">
    <location>
        <begin position="20"/>
        <end position="41"/>
    </location>
</feature>
<keyword evidence="1" id="KW-1133">Transmembrane helix</keyword>
<name>A0A9W9A0J6_9AGAR</name>
<reference evidence="2" key="1">
    <citation type="submission" date="2022-08" db="EMBL/GenBank/DDBJ databases">
        <authorList>
            <consortium name="DOE Joint Genome Institute"/>
            <person name="Min B."/>
            <person name="Riley R."/>
            <person name="Sierra-Patev S."/>
            <person name="Naranjo-Ortiz M."/>
            <person name="Looney B."/>
            <person name="Konkel Z."/>
            <person name="Slot J.C."/>
            <person name="Sakamoto Y."/>
            <person name="Steenwyk J.L."/>
            <person name="Rokas A."/>
            <person name="Carro J."/>
            <person name="Camarero S."/>
            <person name="Ferreira P."/>
            <person name="Molpeceres G."/>
            <person name="Ruiz-Duenas F.J."/>
            <person name="Serrano A."/>
            <person name="Henrissat B."/>
            <person name="Drula E."/>
            <person name="Hughes K.W."/>
            <person name="Mata J.L."/>
            <person name="Ishikawa N.K."/>
            <person name="Vargas-Isla R."/>
            <person name="Ushijima S."/>
            <person name="Smith C.A."/>
            <person name="Ahrendt S."/>
            <person name="Andreopoulos W."/>
            <person name="He G."/>
            <person name="Labutti K."/>
            <person name="Lipzen A."/>
            <person name="Ng V."/>
            <person name="Sandor L."/>
            <person name="Barry K."/>
            <person name="Martinez A.T."/>
            <person name="Xiao Y."/>
            <person name="Gibbons J.G."/>
            <person name="Terashima K."/>
            <person name="Hibbett D.S."/>
            <person name="Grigoriev I.V."/>
        </authorList>
    </citation>
    <scope>NUCLEOTIDE SEQUENCE</scope>
    <source>
        <strain evidence="2">Sp2 HRB7682 ss15</strain>
    </source>
</reference>
<protein>
    <submittedName>
        <fullName evidence="2">Uncharacterized protein</fullName>
    </submittedName>
</protein>
<dbReference type="AlphaFoldDB" id="A0A9W9A0J6"/>
<sequence length="75" mass="8436">MSKLLYVDSGYIQPYLSISFSLSLLLGFLLLPFNFSVKLIIHNSAPDEASQELFLLNLDLLHILTPILHFSSLSI</sequence>